<keyword evidence="3" id="KW-1185">Reference proteome</keyword>
<accession>M1MTI2</accession>
<dbReference type="RefSeq" id="WP_015395735.1">
    <property type="nucleotide sequence ID" value="NC_020291.1"/>
</dbReference>
<reference evidence="2 3" key="1">
    <citation type="submission" date="2013-02" db="EMBL/GenBank/DDBJ databases">
        <title>Genome sequence of Clostridium saccharoperbutylacetonicum N1-4(HMT).</title>
        <authorList>
            <person name="Poehlein A."/>
            <person name="Daniel R."/>
        </authorList>
    </citation>
    <scope>NUCLEOTIDE SEQUENCE [LARGE SCALE GENOMIC DNA]</scope>
    <source>
        <strain evidence="3">N1-4(HMT)</strain>
    </source>
</reference>
<keyword evidence="1" id="KW-0472">Membrane</keyword>
<feature type="transmembrane region" description="Helical" evidence="1">
    <location>
        <begin position="168"/>
        <end position="187"/>
    </location>
</feature>
<dbReference type="KEGG" id="csr:Cspa_c57030"/>
<dbReference type="AlphaFoldDB" id="M1MTI2"/>
<gene>
    <name evidence="2" type="ORF">Cspa_c57030</name>
</gene>
<evidence type="ECO:0000256" key="1">
    <source>
        <dbReference type="SAM" id="Phobius"/>
    </source>
</evidence>
<feature type="transmembrane region" description="Helical" evidence="1">
    <location>
        <begin position="42"/>
        <end position="62"/>
    </location>
</feature>
<keyword evidence="1" id="KW-1133">Transmembrane helix</keyword>
<dbReference type="Proteomes" id="UP000011728">
    <property type="component" value="Chromosome"/>
</dbReference>
<protein>
    <submittedName>
        <fullName evidence="2">Uncharacterized protein</fullName>
    </submittedName>
</protein>
<keyword evidence="1" id="KW-0812">Transmembrane</keyword>
<feature type="transmembrane region" description="Helical" evidence="1">
    <location>
        <begin position="137"/>
        <end position="156"/>
    </location>
</feature>
<proteinExistence type="predicted"/>
<organism evidence="2 3">
    <name type="scientific">Clostridium saccharoperbutylacetonicum N1-4(HMT)</name>
    <dbReference type="NCBI Taxonomy" id="931276"/>
    <lineage>
        <taxon>Bacteria</taxon>
        <taxon>Bacillati</taxon>
        <taxon>Bacillota</taxon>
        <taxon>Clostridia</taxon>
        <taxon>Eubacteriales</taxon>
        <taxon>Clostridiaceae</taxon>
        <taxon>Clostridium</taxon>
    </lineage>
</organism>
<feature type="transmembrane region" description="Helical" evidence="1">
    <location>
        <begin position="68"/>
        <end position="85"/>
    </location>
</feature>
<evidence type="ECO:0000313" key="2">
    <source>
        <dbReference type="EMBL" id="AGF59428.1"/>
    </source>
</evidence>
<sequence length="216" mass="24743">MKYKGWIIAIYDKYELKYNEKYKNINNKKKFKELSFKKKAEFVGYFTSIVIGAVLYGAGILLNNPWKFVIGALLMIGPPMISIYFDKFKIEVYKRHARVLMEVLEEENINTVSVIERLIKDTSGGLYKINYGEINNYIKLVTSVVGIFGAAFGAGNLLDKLNGQIKNIAIFLILIIICGVTTYLISLEIPKSKKVKLKELHETLKILLIYEEGRKK</sequence>
<dbReference type="EMBL" id="CP004121">
    <property type="protein sequence ID" value="AGF59428.1"/>
    <property type="molecule type" value="Genomic_DNA"/>
</dbReference>
<dbReference type="HOGENOM" id="CLU_1275858_0_0_9"/>
<dbReference type="PATRIC" id="fig|931276.5.peg.5749"/>
<evidence type="ECO:0000313" key="3">
    <source>
        <dbReference type="Proteomes" id="UP000011728"/>
    </source>
</evidence>
<name>M1MTI2_9CLOT</name>